<dbReference type="GO" id="GO:0010494">
    <property type="term" value="C:cytoplasmic stress granule"/>
    <property type="evidence" value="ECO:0007669"/>
    <property type="project" value="TreeGrafter"/>
</dbReference>
<evidence type="ECO:0000256" key="1">
    <source>
        <dbReference type="PROSITE-ProRule" id="PRU00266"/>
    </source>
</evidence>
<dbReference type="PROSITE" id="PS50137">
    <property type="entry name" value="DS_RBD"/>
    <property type="match status" value="2"/>
</dbReference>
<dbReference type="GO" id="GO:0032839">
    <property type="term" value="C:dendrite cytoplasm"/>
    <property type="evidence" value="ECO:0007669"/>
    <property type="project" value="GOC"/>
</dbReference>
<feature type="compositionally biased region" description="Basic and acidic residues" evidence="2">
    <location>
        <begin position="251"/>
        <end position="278"/>
    </location>
</feature>
<dbReference type="GO" id="GO:0008298">
    <property type="term" value="P:intracellular mRNA localization"/>
    <property type="evidence" value="ECO:0007669"/>
    <property type="project" value="TreeGrafter"/>
</dbReference>
<dbReference type="PANTHER" id="PTHR46054:SF3">
    <property type="entry name" value="MATERNAL EFFECT PROTEIN STAUFEN"/>
    <property type="match status" value="1"/>
</dbReference>
<dbReference type="EMBL" id="JBBPFD010000001">
    <property type="protein sequence ID" value="KAK7945249.1"/>
    <property type="molecule type" value="Genomic_DNA"/>
</dbReference>
<accession>A0AAW0Q0U2</accession>
<dbReference type="GO" id="GO:0035418">
    <property type="term" value="P:protein localization to synapse"/>
    <property type="evidence" value="ECO:0007669"/>
    <property type="project" value="TreeGrafter"/>
</dbReference>
<dbReference type="GO" id="GO:0003729">
    <property type="term" value="F:mRNA binding"/>
    <property type="evidence" value="ECO:0007669"/>
    <property type="project" value="TreeGrafter"/>
</dbReference>
<dbReference type="GO" id="GO:0098964">
    <property type="term" value="P:anterograde dendritic transport of messenger ribonucleoprotein complex"/>
    <property type="evidence" value="ECO:0007669"/>
    <property type="project" value="TreeGrafter"/>
</dbReference>
<dbReference type="InterPro" id="IPR051740">
    <property type="entry name" value="DRBM-containing_protein"/>
</dbReference>
<dbReference type="InterPro" id="IPR014720">
    <property type="entry name" value="dsRBD_dom"/>
</dbReference>
<dbReference type="Proteomes" id="UP001460270">
    <property type="component" value="Unassembled WGS sequence"/>
</dbReference>
<dbReference type="Gene3D" id="3.30.160.20">
    <property type="match status" value="2"/>
</dbReference>
<feature type="compositionally biased region" description="Polar residues" evidence="2">
    <location>
        <begin position="179"/>
        <end position="191"/>
    </location>
</feature>
<dbReference type="GO" id="GO:0003725">
    <property type="term" value="F:double-stranded RNA binding"/>
    <property type="evidence" value="ECO:0007669"/>
    <property type="project" value="TreeGrafter"/>
</dbReference>
<feature type="domain" description="DRBM" evidence="3">
    <location>
        <begin position="18"/>
        <end position="85"/>
    </location>
</feature>
<reference evidence="5" key="1">
    <citation type="submission" date="2024-04" db="EMBL/GenBank/DDBJ databases">
        <title>Salinicola lusitanus LLJ914,a marine bacterium isolated from the Okinawa Trough.</title>
        <authorList>
            <person name="Li J."/>
        </authorList>
    </citation>
    <scope>NUCLEOTIDE SEQUENCE [LARGE SCALE GENOMIC DNA]</scope>
</reference>
<name>A0AAW0Q0U2_9GOBI</name>
<dbReference type="AlphaFoldDB" id="A0AAW0Q0U2"/>
<dbReference type="PANTHER" id="PTHR46054">
    <property type="entry name" value="MATERNAL EFFECT PROTEIN STAUFEN"/>
    <property type="match status" value="1"/>
</dbReference>
<dbReference type="GO" id="GO:0005886">
    <property type="term" value="C:plasma membrane"/>
    <property type="evidence" value="ECO:0007669"/>
    <property type="project" value="TreeGrafter"/>
</dbReference>
<feature type="region of interest" description="Disordered" evidence="2">
    <location>
        <begin position="251"/>
        <end position="307"/>
    </location>
</feature>
<evidence type="ECO:0000313" key="4">
    <source>
        <dbReference type="EMBL" id="KAK7945249.1"/>
    </source>
</evidence>
<evidence type="ECO:0000256" key="2">
    <source>
        <dbReference type="SAM" id="MobiDB-lite"/>
    </source>
</evidence>
<keyword evidence="1" id="KW-0694">RNA-binding</keyword>
<feature type="region of interest" description="Disordered" evidence="2">
    <location>
        <begin position="173"/>
        <end position="202"/>
    </location>
</feature>
<organism evidence="4 5">
    <name type="scientific">Mugilogobius chulae</name>
    <name type="common">yellowstripe goby</name>
    <dbReference type="NCBI Taxonomy" id="88201"/>
    <lineage>
        <taxon>Eukaryota</taxon>
        <taxon>Metazoa</taxon>
        <taxon>Chordata</taxon>
        <taxon>Craniata</taxon>
        <taxon>Vertebrata</taxon>
        <taxon>Euteleostomi</taxon>
        <taxon>Actinopterygii</taxon>
        <taxon>Neopterygii</taxon>
        <taxon>Teleostei</taxon>
        <taxon>Neoteleostei</taxon>
        <taxon>Acanthomorphata</taxon>
        <taxon>Gobiaria</taxon>
        <taxon>Gobiiformes</taxon>
        <taxon>Gobioidei</taxon>
        <taxon>Gobiidae</taxon>
        <taxon>Gobionellinae</taxon>
        <taxon>Mugilogobius</taxon>
    </lineage>
</organism>
<proteinExistence type="predicted"/>
<sequence>MSALQKDCMSAVSYIHMDNLTQVKDLAAKNHLPMRFFDHQEHGPVHQRIHLITVQVGSLAAVGQSSFLEEAKARAASLILEPLKEMYHYKPSFRLSFREGLEPSDCLSEVVQAYSLFTMSVSVSGTTAIGTGPTDSAAKNNAAAEMLKLLGCHHKDIFEESSDEDIQVEEKVPEPNLTIMDNQTSSAASDNENSEKETCDEITGPEEVKEDHDFPSLQADQQKDLISSAVLMETLDPDHPTLDVFTAHKQTETKHQKEEHEFSLSENEEAKDCDHVGESSEALVEDSQTVSSTEDLNNINNATEPGHSVLCGRILSQR</sequence>
<feature type="compositionally biased region" description="Polar residues" evidence="2">
    <location>
        <begin position="286"/>
        <end position="303"/>
    </location>
</feature>
<keyword evidence="5" id="KW-1185">Reference proteome</keyword>
<feature type="domain" description="DRBM" evidence="3">
    <location>
        <begin position="117"/>
        <end position="152"/>
    </location>
</feature>
<dbReference type="GO" id="GO:0007281">
    <property type="term" value="P:germ cell development"/>
    <property type="evidence" value="ECO:0007669"/>
    <property type="project" value="TreeGrafter"/>
</dbReference>
<gene>
    <name evidence="4" type="ORF">WMY93_000977</name>
</gene>
<protein>
    <recommendedName>
        <fullName evidence="3">DRBM domain-containing protein</fullName>
    </recommendedName>
</protein>
<dbReference type="SUPFAM" id="SSF54768">
    <property type="entry name" value="dsRNA-binding domain-like"/>
    <property type="match status" value="2"/>
</dbReference>
<dbReference type="GO" id="GO:0043025">
    <property type="term" value="C:neuronal cell body"/>
    <property type="evidence" value="ECO:0007669"/>
    <property type="project" value="TreeGrafter"/>
</dbReference>
<evidence type="ECO:0000313" key="5">
    <source>
        <dbReference type="Proteomes" id="UP001460270"/>
    </source>
</evidence>
<evidence type="ECO:0000259" key="3">
    <source>
        <dbReference type="PROSITE" id="PS50137"/>
    </source>
</evidence>
<comment type="caution">
    <text evidence="4">The sequence shown here is derived from an EMBL/GenBank/DDBJ whole genome shotgun (WGS) entry which is preliminary data.</text>
</comment>